<feature type="transmembrane region" description="Helical" evidence="2">
    <location>
        <begin position="7"/>
        <end position="26"/>
    </location>
</feature>
<dbReference type="PANTHER" id="PTHR33877:SF1">
    <property type="entry name" value="TYPE IV METHYL-DIRECTED RESTRICTION ENZYME ECOKMCRA"/>
    <property type="match status" value="1"/>
</dbReference>
<evidence type="ECO:0000256" key="1">
    <source>
        <dbReference type="SAM" id="Coils"/>
    </source>
</evidence>
<keyword evidence="2" id="KW-0812">Transmembrane</keyword>
<dbReference type="InterPro" id="IPR002711">
    <property type="entry name" value="HNH"/>
</dbReference>
<protein>
    <submittedName>
        <fullName evidence="4">HNH endonuclease</fullName>
    </submittedName>
</protein>
<dbReference type="InterPro" id="IPR052892">
    <property type="entry name" value="NA-targeting_endonuclease"/>
</dbReference>
<keyword evidence="4" id="KW-0540">Nuclease</keyword>
<accession>A0ABW5ZB82</accession>
<gene>
    <name evidence="4" type="ORF">ACFSX9_12680</name>
</gene>
<keyword evidence="4" id="KW-0255">Endonuclease</keyword>
<proteinExistence type="predicted"/>
<keyword evidence="5" id="KW-1185">Reference proteome</keyword>
<feature type="transmembrane region" description="Helical" evidence="2">
    <location>
        <begin position="32"/>
        <end position="52"/>
    </location>
</feature>
<evidence type="ECO:0000256" key="2">
    <source>
        <dbReference type="SAM" id="Phobius"/>
    </source>
</evidence>
<name>A0ABW5ZB82_9FLAO</name>
<sequence length="362" mass="42997">MKKSEVYWWPYIVISIYVVIPIVAITTESFTIVYLLLIPIIFKVVYTIAILLRPFLKNQNRKNHDIEIKSISNFNFKLLNLSEEYWGNLSQIRKKELIKDYNIKIQDKIRGSDVISKIEEVITNQKCKTMNSRRKNPKVKNEEEDLLIIGDIIKEAKSEAYTIWQSFTEVEKTRKIKNENARLIRIEVKEKLEKIEYNTKKIEDEKRRVKKEEELENRKRIQFEIERQNKIVADKKEIEKIKNNEKIKNKVRKEQYIKDSIRRKILEQEQRKTYESEVIQELLDAGLIDNNHYSGKHERESIPTNVKVAVWKRDKEKCVNCFSNSKLEFDHIIPVSKGGANTIKNIQLLCLSCNRKKGSKII</sequence>
<dbReference type="InterPro" id="IPR003615">
    <property type="entry name" value="HNH_nuc"/>
</dbReference>
<keyword evidence="4" id="KW-0378">Hydrolase</keyword>
<reference evidence="5" key="1">
    <citation type="journal article" date="2019" name="Int. J. Syst. Evol. Microbiol.">
        <title>The Global Catalogue of Microorganisms (GCM) 10K type strain sequencing project: providing services to taxonomists for standard genome sequencing and annotation.</title>
        <authorList>
            <consortium name="The Broad Institute Genomics Platform"/>
            <consortium name="The Broad Institute Genome Sequencing Center for Infectious Disease"/>
            <person name="Wu L."/>
            <person name="Ma J."/>
        </authorList>
    </citation>
    <scope>NUCLEOTIDE SEQUENCE [LARGE SCALE GENOMIC DNA]</scope>
    <source>
        <strain evidence="5">KCTC 52644</strain>
    </source>
</reference>
<dbReference type="EMBL" id="JBHUOL010000018">
    <property type="protein sequence ID" value="MFD2909586.1"/>
    <property type="molecule type" value="Genomic_DNA"/>
</dbReference>
<keyword evidence="2" id="KW-1133">Transmembrane helix</keyword>
<evidence type="ECO:0000313" key="4">
    <source>
        <dbReference type="EMBL" id="MFD2909586.1"/>
    </source>
</evidence>
<dbReference type="SMART" id="SM00507">
    <property type="entry name" value="HNHc"/>
    <property type="match status" value="1"/>
</dbReference>
<comment type="caution">
    <text evidence="4">The sequence shown here is derived from an EMBL/GenBank/DDBJ whole genome shotgun (WGS) entry which is preliminary data.</text>
</comment>
<dbReference type="RefSeq" id="WP_379808213.1">
    <property type="nucleotide sequence ID" value="NZ_JBHUOL010000018.1"/>
</dbReference>
<evidence type="ECO:0000313" key="5">
    <source>
        <dbReference type="Proteomes" id="UP001597549"/>
    </source>
</evidence>
<dbReference type="CDD" id="cd00085">
    <property type="entry name" value="HNHc"/>
    <property type="match status" value="1"/>
</dbReference>
<keyword evidence="1" id="KW-0175">Coiled coil</keyword>
<evidence type="ECO:0000259" key="3">
    <source>
        <dbReference type="SMART" id="SM00507"/>
    </source>
</evidence>
<organism evidence="4 5">
    <name type="scientific">Flavobacterium ardleyense</name>
    <dbReference type="NCBI Taxonomy" id="2038737"/>
    <lineage>
        <taxon>Bacteria</taxon>
        <taxon>Pseudomonadati</taxon>
        <taxon>Bacteroidota</taxon>
        <taxon>Flavobacteriia</taxon>
        <taxon>Flavobacteriales</taxon>
        <taxon>Flavobacteriaceae</taxon>
        <taxon>Flavobacterium</taxon>
    </lineage>
</organism>
<feature type="coiled-coil region" evidence="1">
    <location>
        <begin position="185"/>
        <end position="222"/>
    </location>
</feature>
<dbReference type="Proteomes" id="UP001597549">
    <property type="component" value="Unassembled WGS sequence"/>
</dbReference>
<feature type="domain" description="HNH nuclease" evidence="3">
    <location>
        <begin position="305"/>
        <end position="355"/>
    </location>
</feature>
<dbReference type="Pfam" id="PF01844">
    <property type="entry name" value="HNH"/>
    <property type="match status" value="1"/>
</dbReference>
<dbReference type="Gene3D" id="1.10.30.50">
    <property type="match status" value="1"/>
</dbReference>
<dbReference type="GO" id="GO:0004519">
    <property type="term" value="F:endonuclease activity"/>
    <property type="evidence" value="ECO:0007669"/>
    <property type="project" value="UniProtKB-KW"/>
</dbReference>
<dbReference type="PANTHER" id="PTHR33877">
    <property type="entry name" value="SLL1193 PROTEIN"/>
    <property type="match status" value="1"/>
</dbReference>
<keyword evidence="2" id="KW-0472">Membrane</keyword>